<name>A0A5J4XAH0_9EUKA</name>
<sequence length="121" mass="13693">MLNIYIDERLLDQAGLSDFPELYANIKERYPKPIGELPQPEPIGEQTLQKKVKNNDYIIYGSSDGSSEVYELQLIVYSDRITLTASYATSGLFSNALNEALPEDVESRLDEIIINHQIQLS</sequence>
<reference evidence="1 2" key="1">
    <citation type="submission" date="2019-03" db="EMBL/GenBank/DDBJ databases">
        <title>Single cell metagenomics reveals metabolic interactions within the superorganism composed of flagellate Streblomastix strix and complex community of Bacteroidetes bacteria on its surface.</title>
        <authorList>
            <person name="Treitli S.C."/>
            <person name="Kolisko M."/>
            <person name="Husnik F."/>
            <person name="Keeling P."/>
            <person name="Hampl V."/>
        </authorList>
    </citation>
    <scope>NUCLEOTIDE SEQUENCE [LARGE SCALE GENOMIC DNA]</scope>
    <source>
        <strain evidence="1">ST1C</strain>
    </source>
</reference>
<comment type="caution">
    <text evidence="1">The sequence shown here is derived from an EMBL/GenBank/DDBJ whole genome shotgun (WGS) entry which is preliminary data.</text>
</comment>
<dbReference type="AlphaFoldDB" id="A0A5J4XAH0"/>
<accession>A0A5J4XAH0</accession>
<dbReference type="EMBL" id="SNRW01000048">
    <property type="protein sequence ID" value="KAA6403902.1"/>
    <property type="molecule type" value="Genomic_DNA"/>
</dbReference>
<dbReference type="Proteomes" id="UP000324800">
    <property type="component" value="Unassembled WGS sequence"/>
</dbReference>
<evidence type="ECO:0000313" key="2">
    <source>
        <dbReference type="Proteomes" id="UP000324800"/>
    </source>
</evidence>
<protein>
    <submittedName>
        <fullName evidence="1">Uncharacterized protein</fullName>
    </submittedName>
</protein>
<evidence type="ECO:0000313" key="1">
    <source>
        <dbReference type="EMBL" id="KAA6403902.1"/>
    </source>
</evidence>
<gene>
    <name evidence="1" type="ORF">EZS28_000572</name>
</gene>
<organism evidence="1 2">
    <name type="scientific">Streblomastix strix</name>
    <dbReference type="NCBI Taxonomy" id="222440"/>
    <lineage>
        <taxon>Eukaryota</taxon>
        <taxon>Metamonada</taxon>
        <taxon>Preaxostyla</taxon>
        <taxon>Oxymonadida</taxon>
        <taxon>Streblomastigidae</taxon>
        <taxon>Streblomastix</taxon>
    </lineage>
</organism>
<proteinExistence type="predicted"/>